<dbReference type="Proteomes" id="UP000557688">
    <property type="component" value="Unassembled WGS sequence"/>
</dbReference>
<dbReference type="EMBL" id="JACHXV010000001">
    <property type="protein sequence ID" value="MBB3172299.1"/>
    <property type="molecule type" value="Genomic_DNA"/>
</dbReference>
<keyword evidence="3 13" id="KW-0808">Transferase</keyword>
<proteinExistence type="inferred from homology"/>
<dbReference type="InterPro" id="IPR029044">
    <property type="entry name" value="Nucleotide-diphossugar_trans"/>
</dbReference>
<dbReference type="EC" id="2.7.7.13" evidence="2"/>
<dbReference type="InterPro" id="IPR011051">
    <property type="entry name" value="RmlC_Cupin_sf"/>
</dbReference>
<reference evidence="13 14" key="1">
    <citation type="submission" date="2020-08" db="EMBL/GenBank/DDBJ databases">
        <title>Genomic Encyclopedia of Type Strains, Phase III (KMG-III): the genomes of soil and plant-associated and newly described type strains.</title>
        <authorList>
            <person name="Whitman W."/>
        </authorList>
    </citation>
    <scope>NUCLEOTIDE SEQUENCE [LARGE SCALE GENOMIC DNA]</scope>
    <source>
        <strain evidence="13 14">CECT 8088</strain>
    </source>
</reference>
<evidence type="ECO:0000256" key="3">
    <source>
        <dbReference type="ARBA" id="ARBA00022679"/>
    </source>
</evidence>
<dbReference type="GO" id="GO:0005525">
    <property type="term" value="F:GTP binding"/>
    <property type="evidence" value="ECO:0007669"/>
    <property type="project" value="UniProtKB-KW"/>
</dbReference>
<evidence type="ECO:0000256" key="2">
    <source>
        <dbReference type="ARBA" id="ARBA00012387"/>
    </source>
</evidence>
<accession>A0A839UYC5</accession>
<dbReference type="Pfam" id="PF00483">
    <property type="entry name" value="NTP_transferase"/>
    <property type="match status" value="1"/>
</dbReference>
<dbReference type="NCBIfam" id="TIGR01479">
    <property type="entry name" value="GMP_PMI"/>
    <property type="match status" value="1"/>
</dbReference>
<dbReference type="FunFam" id="2.60.120.10:FF:000032">
    <property type="entry name" value="Mannose-1-phosphate guanylyltransferase/mannose-6-phosphate isomerase"/>
    <property type="match status" value="1"/>
</dbReference>
<name>A0A839UYC5_9PROT</name>
<dbReference type="GO" id="GO:0009298">
    <property type="term" value="P:GDP-mannose biosynthetic process"/>
    <property type="evidence" value="ECO:0007669"/>
    <property type="project" value="TreeGrafter"/>
</dbReference>
<feature type="region of interest" description="Disordered" evidence="9">
    <location>
        <begin position="1"/>
        <end position="25"/>
    </location>
</feature>
<keyword evidence="13" id="KW-0413">Isomerase</keyword>
<evidence type="ECO:0000256" key="6">
    <source>
        <dbReference type="ARBA" id="ARBA00023134"/>
    </source>
</evidence>
<dbReference type="Pfam" id="PF22640">
    <property type="entry name" value="ManC_GMP_beta-helix"/>
    <property type="match status" value="1"/>
</dbReference>
<comment type="catalytic activity">
    <reaction evidence="7">
        <text>alpha-D-mannose 1-phosphate + GTP + H(+) = GDP-alpha-D-mannose + diphosphate</text>
        <dbReference type="Rhea" id="RHEA:15229"/>
        <dbReference type="ChEBI" id="CHEBI:15378"/>
        <dbReference type="ChEBI" id="CHEBI:33019"/>
        <dbReference type="ChEBI" id="CHEBI:37565"/>
        <dbReference type="ChEBI" id="CHEBI:57527"/>
        <dbReference type="ChEBI" id="CHEBI:58409"/>
        <dbReference type="EC" id="2.7.7.13"/>
    </reaction>
</comment>
<dbReference type="CDD" id="cd02213">
    <property type="entry name" value="cupin_PMI_typeII_C"/>
    <property type="match status" value="1"/>
</dbReference>
<evidence type="ECO:0000256" key="5">
    <source>
        <dbReference type="ARBA" id="ARBA00022741"/>
    </source>
</evidence>
<dbReference type="Gene3D" id="2.60.120.10">
    <property type="entry name" value="Jelly Rolls"/>
    <property type="match status" value="1"/>
</dbReference>
<comment type="similarity">
    <text evidence="1 8">Belongs to the mannose-6-phosphate isomerase type 2 family.</text>
</comment>
<comment type="caution">
    <text evidence="13">The sequence shown here is derived from an EMBL/GenBank/DDBJ whole genome shotgun (WGS) entry which is preliminary data.</text>
</comment>
<evidence type="ECO:0000256" key="9">
    <source>
        <dbReference type="SAM" id="MobiDB-lite"/>
    </source>
</evidence>
<dbReference type="Gene3D" id="3.90.550.10">
    <property type="entry name" value="Spore Coat Polysaccharide Biosynthesis Protein SpsA, Chain A"/>
    <property type="match status" value="1"/>
</dbReference>
<evidence type="ECO:0000256" key="7">
    <source>
        <dbReference type="ARBA" id="ARBA00047343"/>
    </source>
</evidence>
<protein>
    <recommendedName>
        <fullName evidence="2">mannose-1-phosphate guanylyltransferase</fullName>
        <ecNumber evidence="2">2.7.7.13</ecNumber>
    </recommendedName>
</protein>
<dbReference type="SUPFAM" id="SSF51182">
    <property type="entry name" value="RmlC-like cupins"/>
    <property type="match status" value="1"/>
</dbReference>
<dbReference type="GO" id="GO:0000271">
    <property type="term" value="P:polysaccharide biosynthetic process"/>
    <property type="evidence" value="ECO:0007669"/>
    <property type="project" value="InterPro"/>
</dbReference>
<dbReference type="PANTHER" id="PTHR46390">
    <property type="entry name" value="MANNOSE-1-PHOSPHATE GUANYLYLTRANSFERASE"/>
    <property type="match status" value="1"/>
</dbReference>
<dbReference type="CDD" id="cd02509">
    <property type="entry name" value="GDP-M1P_Guanylyltransferase"/>
    <property type="match status" value="1"/>
</dbReference>
<evidence type="ECO:0000256" key="8">
    <source>
        <dbReference type="RuleBase" id="RU004190"/>
    </source>
</evidence>
<keyword evidence="5" id="KW-0547">Nucleotide-binding</keyword>
<evidence type="ECO:0000259" key="12">
    <source>
        <dbReference type="Pfam" id="PF22640"/>
    </source>
</evidence>
<dbReference type="AlphaFoldDB" id="A0A839UYC5"/>
<dbReference type="InterPro" id="IPR006375">
    <property type="entry name" value="Man1P_GuaTrfase/Man6P_Isoase"/>
</dbReference>
<keyword evidence="6" id="KW-0342">GTP-binding</keyword>
<evidence type="ECO:0000313" key="13">
    <source>
        <dbReference type="EMBL" id="MBB3172299.1"/>
    </source>
</evidence>
<evidence type="ECO:0000313" key="14">
    <source>
        <dbReference type="Proteomes" id="UP000557688"/>
    </source>
</evidence>
<dbReference type="InterPro" id="IPR049577">
    <property type="entry name" value="GMPP_N"/>
</dbReference>
<evidence type="ECO:0000256" key="1">
    <source>
        <dbReference type="ARBA" id="ARBA00006115"/>
    </source>
</evidence>
<dbReference type="GO" id="GO:0004475">
    <property type="term" value="F:mannose-1-phosphate guanylyltransferase (GTP) activity"/>
    <property type="evidence" value="ECO:0007669"/>
    <property type="project" value="UniProtKB-EC"/>
</dbReference>
<evidence type="ECO:0000256" key="4">
    <source>
        <dbReference type="ARBA" id="ARBA00022695"/>
    </source>
</evidence>
<dbReference type="GO" id="GO:0016853">
    <property type="term" value="F:isomerase activity"/>
    <property type="evidence" value="ECO:0007669"/>
    <property type="project" value="UniProtKB-KW"/>
</dbReference>
<keyword evidence="4 13" id="KW-0548">Nucleotidyltransferase</keyword>
<dbReference type="SUPFAM" id="SSF53448">
    <property type="entry name" value="Nucleotide-diphospho-sugar transferases"/>
    <property type="match status" value="1"/>
</dbReference>
<keyword evidence="14" id="KW-1185">Reference proteome</keyword>
<feature type="domain" description="MannoseP isomerase/GMP-like beta-helix" evidence="12">
    <location>
        <begin position="331"/>
        <end position="385"/>
    </location>
</feature>
<feature type="domain" description="Mannose-6-phosphate isomerase type II C-terminal" evidence="11">
    <location>
        <begin position="389"/>
        <end position="503"/>
    </location>
</feature>
<gene>
    <name evidence="13" type="ORF">FHR90_000105</name>
</gene>
<dbReference type="InterPro" id="IPR014710">
    <property type="entry name" value="RmlC-like_jellyroll"/>
</dbReference>
<dbReference type="FunFam" id="3.90.550.10:FF:000046">
    <property type="entry name" value="Mannose-1-phosphate guanylyltransferase (GDP)"/>
    <property type="match status" value="1"/>
</dbReference>
<dbReference type="InterPro" id="IPR001538">
    <property type="entry name" value="Man6P_isomerase-2_C"/>
</dbReference>
<dbReference type="InterPro" id="IPR051161">
    <property type="entry name" value="Mannose-6P_isomerase_type2"/>
</dbReference>
<dbReference type="PANTHER" id="PTHR46390:SF1">
    <property type="entry name" value="MANNOSE-1-PHOSPHATE GUANYLYLTRANSFERASE"/>
    <property type="match status" value="1"/>
</dbReference>
<dbReference type="InterPro" id="IPR005835">
    <property type="entry name" value="NTP_transferase_dom"/>
</dbReference>
<dbReference type="InterPro" id="IPR054566">
    <property type="entry name" value="ManC/GMP-like_b-helix"/>
</dbReference>
<evidence type="ECO:0000259" key="11">
    <source>
        <dbReference type="Pfam" id="PF01050"/>
    </source>
</evidence>
<evidence type="ECO:0000259" key="10">
    <source>
        <dbReference type="Pfam" id="PF00483"/>
    </source>
</evidence>
<dbReference type="Pfam" id="PF01050">
    <property type="entry name" value="MannoseP_isomer"/>
    <property type="match status" value="1"/>
</dbReference>
<feature type="domain" description="Nucleotidyl transferase" evidence="10">
    <location>
        <begin position="42"/>
        <end position="325"/>
    </location>
</feature>
<organism evidence="13 14">
    <name type="scientific">Endobacter medicaginis</name>
    <dbReference type="NCBI Taxonomy" id="1181271"/>
    <lineage>
        <taxon>Bacteria</taxon>
        <taxon>Pseudomonadati</taxon>
        <taxon>Pseudomonadota</taxon>
        <taxon>Alphaproteobacteria</taxon>
        <taxon>Acetobacterales</taxon>
        <taxon>Acetobacteraceae</taxon>
        <taxon>Endobacter</taxon>
    </lineage>
</organism>
<sequence>MLVHSAPPAVGTHATATPVEPPAADARTAEPVVQAGAAPIVPVILSGGSGSRLWPVSRASFPKQLWPLISAHTMLQETALRAIGAEFAPPVVVCNEEHRFLIAEQLREAGIDAPRIVLEPVGRNSAPALAAAALIVAETSPDAVLWMMAADSAIADTAALRTALDQAVAAARAGRVVTFGMKPTRPETGYGYIEQGDGLPDLTGVHDLTAFVEKPDAARAAILASDGRHLWNSGMYVLTARTALAEFEAHAPAVLDAVRASVAGRAQDLDFIRLEPKSFATAPDISIDYAIAERTHHAAVVPADLGWSDVGSWDALWDISDKDAQGNVAVGDVVLASAENCYVRSDGIVTAVSGLSDAIVVVTGDAVLVTHRDHAQDVKKVVEQLRASGRQEAVSHRRSYRPWGFYESLIEGDRFEVKRVHIMPGERLSFHKHFHRAEHWVVVAGTAEVTRETERLLLRENEGLYMPLGVAHRVANPGRIPLTLIEVRTGSYFGEDDIVRLEDDYGRI</sequence>